<keyword evidence="3 6" id="KW-1133">Transmembrane helix</keyword>
<evidence type="ECO:0000256" key="2">
    <source>
        <dbReference type="ARBA" id="ARBA00022692"/>
    </source>
</evidence>
<evidence type="ECO:0000256" key="5">
    <source>
        <dbReference type="SAM" id="MobiDB-lite"/>
    </source>
</evidence>
<dbReference type="SUPFAM" id="SSF103473">
    <property type="entry name" value="MFS general substrate transporter"/>
    <property type="match status" value="1"/>
</dbReference>
<feature type="transmembrane region" description="Helical" evidence="6">
    <location>
        <begin position="42"/>
        <end position="65"/>
    </location>
</feature>
<dbReference type="GO" id="GO:0022857">
    <property type="term" value="F:transmembrane transporter activity"/>
    <property type="evidence" value="ECO:0007669"/>
    <property type="project" value="InterPro"/>
</dbReference>
<gene>
    <name evidence="8" type="ORF">MONAX_5E014396</name>
</gene>
<evidence type="ECO:0000313" key="9">
    <source>
        <dbReference type="Proteomes" id="UP000335636"/>
    </source>
</evidence>
<keyword evidence="4 6" id="KW-0472">Membrane</keyword>
<evidence type="ECO:0000256" key="3">
    <source>
        <dbReference type="ARBA" id="ARBA00022989"/>
    </source>
</evidence>
<comment type="subcellular location">
    <subcellularLocation>
        <location evidence="1">Membrane</location>
        <topology evidence="1">Multi-pass membrane protein</topology>
    </subcellularLocation>
</comment>
<feature type="transmembrane region" description="Helical" evidence="6">
    <location>
        <begin position="102"/>
        <end position="122"/>
    </location>
</feature>
<feature type="transmembrane region" description="Helical" evidence="6">
    <location>
        <begin position="77"/>
        <end position="96"/>
    </location>
</feature>
<protein>
    <recommendedName>
        <fullName evidence="7">Major facilitator superfamily (MFS) profile domain-containing protein</fullName>
    </recommendedName>
</protein>
<keyword evidence="9" id="KW-1185">Reference proteome</keyword>
<dbReference type="InterPro" id="IPR020846">
    <property type="entry name" value="MFS_dom"/>
</dbReference>
<dbReference type="Gene3D" id="1.20.1250.20">
    <property type="entry name" value="MFS general substrate transporter like domains"/>
    <property type="match status" value="1"/>
</dbReference>
<evidence type="ECO:0000259" key="7">
    <source>
        <dbReference type="PROSITE" id="PS50850"/>
    </source>
</evidence>
<sequence length="207" mass="22754">MHEDTVARTLEDRGYPDYSVTTRCHTSQQGSQTRSRASLKSAIILVLVLGQFSLATSVSVVFLYTAELFPTIVRSTGLGLVSLASSGGAILSLMIISQLPALLSIFLCFISSIAALCFSALLPETQNQLLSDSMEQFSRASLQKDSLQHSDSSFNKRRNDEDTPDDMSEEVAKNTIHNAQILRMDSNYYSNASLKKSREEKTDSQVS</sequence>
<dbReference type="PROSITE" id="PS50850">
    <property type="entry name" value="MFS"/>
    <property type="match status" value="1"/>
</dbReference>
<reference evidence="8" key="1">
    <citation type="submission" date="2019-04" db="EMBL/GenBank/DDBJ databases">
        <authorList>
            <person name="Alioto T."/>
            <person name="Alioto T."/>
        </authorList>
    </citation>
    <scope>NUCLEOTIDE SEQUENCE [LARGE SCALE GENOMIC DNA]</scope>
</reference>
<evidence type="ECO:0000256" key="6">
    <source>
        <dbReference type="SAM" id="Phobius"/>
    </source>
</evidence>
<comment type="caution">
    <text evidence="8">The sequence shown here is derived from an EMBL/GenBank/DDBJ whole genome shotgun (WGS) entry which is preliminary data.</text>
</comment>
<dbReference type="Proteomes" id="UP000335636">
    <property type="component" value="Unassembled WGS sequence"/>
</dbReference>
<feature type="region of interest" description="Disordered" evidence="5">
    <location>
        <begin position="143"/>
        <end position="174"/>
    </location>
</feature>
<evidence type="ECO:0000256" key="4">
    <source>
        <dbReference type="ARBA" id="ARBA00023136"/>
    </source>
</evidence>
<dbReference type="InterPro" id="IPR036259">
    <property type="entry name" value="MFS_trans_sf"/>
</dbReference>
<dbReference type="EMBL" id="CABDUW010002221">
    <property type="protein sequence ID" value="VTJ85950.1"/>
    <property type="molecule type" value="Genomic_DNA"/>
</dbReference>
<accession>A0A5E4CXA8</accession>
<keyword evidence="2 6" id="KW-0812">Transmembrane</keyword>
<evidence type="ECO:0000313" key="8">
    <source>
        <dbReference type="EMBL" id="VTJ85950.1"/>
    </source>
</evidence>
<feature type="compositionally biased region" description="Polar residues" evidence="5">
    <location>
        <begin position="143"/>
        <end position="153"/>
    </location>
</feature>
<dbReference type="AlphaFoldDB" id="A0A5E4CXA8"/>
<name>A0A5E4CXA8_MARMO</name>
<organism evidence="8 9">
    <name type="scientific">Marmota monax</name>
    <name type="common">Woodchuck</name>
    <dbReference type="NCBI Taxonomy" id="9995"/>
    <lineage>
        <taxon>Eukaryota</taxon>
        <taxon>Metazoa</taxon>
        <taxon>Chordata</taxon>
        <taxon>Craniata</taxon>
        <taxon>Vertebrata</taxon>
        <taxon>Euteleostomi</taxon>
        <taxon>Mammalia</taxon>
        <taxon>Eutheria</taxon>
        <taxon>Euarchontoglires</taxon>
        <taxon>Glires</taxon>
        <taxon>Rodentia</taxon>
        <taxon>Sciuromorpha</taxon>
        <taxon>Sciuridae</taxon>
        <taxon>Xerinae</taxon>
        <taxon>Marmotini</taxon>
        <taxon>Marmota</taxon>
    </lineage>
</organism>
<dbReference type="GO" id="GO:0016020">
    <property type="term" value="C:membrane"/>
    <property type="evidence" value="ECO:0007669"/>
    <property type="project" value="UniProtKB-SubCell"/>
</dbReference>
<proteinExistence type="predicted"/>
<evidence type="ECO:0000256" key="1">
    <source>
        <dbReference type="ARBA" id="ARBA00004141"/>
    </source>
</evidence>
<dbReference type="PANTHER" id="PTHR24064">
    <property type="entry name" value="SOLUTE CARRIER FAMILY 22 MEMBER"/>
    <property type="match status" value="1"/>
</dbReference>
<feature type="domain" description="Major facilitator superfamily (MFS) profile" evidence="7">
    <location>
        <begin position="1"/>
        <end position="126"/>
    </location>
</feature>